<keyword evidence="2" id="KW-1003">Cell membrane</keyword>
<dbReference type="Pfam" id="PF00990">
    <property type="entry name" value="GGDEF"/>
    <property type="match status" value="1"/>
</dbReference>
<name>A0AAJ6H1G3_9XANT</name>
<dbReference type="SUPFAM" id="SSF55073">
    <property type="entry name" value="Nucleotide cyclase"/>
    <property type="match status" value="1"/>
</dbReference>
<dbReference type="InterPro" id="IPR003660">
    <property type="entry name" value="HAMP_dom"/>
</dbReference>
<dbReference type="InterPro" id="IPR001633">
    <property type="entry name" value="EAL_dom"/>
</dbReference>
<dbReference type="RefSeq" id="WP_285957345.1">
    <property type="nucleotide sequence ID" value="NZ_CP127225.1"/>
</dbReference>
<dbReference type="SUPFAM" id="SSF158472">
    <property type="entry name" value="HAMP domain-like"/>
    <property type="match status" value="1"/>
</dbReference>
<dbReference type="InterPro" id="IPR000160">
    <property type="entry name" value="GGDEF_dom"/>
</dbReference>
<dbReference type="Proteomes" id="UP001228059">
    <property type="component" value="Chromosome"/>
</dbReference>
<evidence type="ECO:0000313" key="10">
    <source>
        <dbReference type="EMBL" id="WIX08230.1"/>
    </source>
</evidence>
<dbReference type="CDD" id="cd01948">
    <property type="entry name" value="EAL"/>
    <property type="match status" value="1"/>
</dbReference>
<dbReference type="SUPFAM" id="SSF141868">
    <property type="entry name" value="EAL domain-like"/>
    <property type="match status" value="1"/>
</dbReference>
<dbReference type="NCBIfam" id="TIGR00254">
    <property type="entry name" value="GGDEF"/>
    <property type="match status" value="1"/>
</dbReference>
<keyword evidence="4 6" id="KW-1133">Transmembrane helix</keyword>
<sequence length="707" mass="77388">MTQLRFGLQARFLLVMVMALTLLLVGTILASLLQRQSAMQREVRGLSAQILHELFDRSLRTRGETLATELASGLANPVYYSDLGAVGALVRNALRQQVVSYVLVFDRHGRLVHDGTPTLQRYGQAMTDPLAAKALAAQKMVLQYSPEVLDVTVPIKIGDQRIGGVRVGMSRERVRKIESGANLTLVQNLNAIGKRDLGWLLVLLAALVGLGVLLVIYVQRTLVAPVRLLAAAAKQIERGDYAVQLPPHPRNDEIGELISAFGRMSESIARHDREVRHMAYTDALTGLTNRLGFREGLDHLLNTARSTGSKLALLFADIDDFKRVNDTLGHEAGDEALLQFASRISRAVAALGDDDAILARFGGDEFVILLQSGDVSLLAAQLAERLVHELSRPLNVQGREVFLGTSIGITLFPDDARDATALLKNGDIAMYQAKVAGKNCHRFYSRAADHAVERRVRMEHELRGAWEREELLLVYQPIYRTSDRVLVGVEVLLRWQHPTLGTIAPSTFIDIAEQSGLIEVIGPKVLRAACLEAAQWPLVGEGLFVSVNVSPRQLRSGDLIDTVAECLAESGLPAARLHLELTETAVIGDEMMAASLLDQLHRTGVKVWLDDFGTGFSGLSHLRQVPVDGVKIDKSFIADLQRDPDDLALTTAIINMAHSLGITVVAEGIEQEAQFNLLRERGCDLGQGYWFSRPLSPADMVKLIAAG</sequence>
<dbReference type="InterPro" id="IPR029151">
    <property type="entry name" value="Sensor-like_sf"/>
</dbReference>
<gene>
    <name evidence="10" type="ORF">QN060_09850</name>
</gene>
<feature type="domain" description="EAL" evidence="7">
    <location>
        <begin position="455"/>
        <end position="707"/>
    </location>
</feature>
<dbReference type="SUPFAM" id="SSF103190">
    <property type="entry name" value="Sensory domain-like"/>
    <property type="match status" value="1"/>
</dbReference>
<accession>A0AAJ6H1G3</accession>
<dbReference type="Pfam" id="PF00672">
    <property type="entry name" value="HAMP"/>
    <property type="match status" value="1"/>
</dbReference>
<dbReference type="PROSITE" id="PS50885">
    <property type="entry name" value="HAMP"/>
    <property type="match status" value="1"/>
</dbReference>
<evidence type="ECO:0000256" key="5">
    <source>
        <dbReference type="ARBA" id="ARBA00023136"/>
    </source>
</evidence>
<dbReference type="Gene3D" id="6.10.340.10">
    <property type="match status" value="1"/>
</dbReference>
<evidence type="ECO:0000256" key="4">
    <source>
        <dbReference type="ARBA" id="ARBA00022989"/>
    </source>
</evidence>
<evidence type="ECO:0000256" key="3">
    <source>
        <dbReference type="ARBA" id="ARBA00022692"/>
    </source>
</evidence>
<dbReference type="Gene3D" id="3.20.20.450">
    <property type="entry name" value="EAL domain"/>
    <property type="match status" value="1"/>
</dbReference>
<dbReference type="Pfam" id="PF17203">
    <property type="entry name" value="sCache_3_2"/>
    <property type="match status" value="1"/>
</dbReference>
<comment type="subcellular location">
    <subcellularLocation>
        <location evidence="1">Cell membrane</location>
        <topology evidence="1">Multi-pass membrane protein</topology>
    </subcellularLocation>
</comment>
<dbReference type="EMBL" id="CP127225">
    <property type="protein sequence ID" value="WIX08230.1"/>
    <property type="molecule type" value="Genomic_DNA"/>
</dbReference>
<evidence type="ECO:0000256" key="1">
    <source>
        <dbReference type="ARBA" id="ARBA00004651"/>
    </source>
</evidence>
<dbReference type="SMART" id="SM00267">
    <property type="entry name" value="GGDEF"/>
    <property type="match status" value="1"/>
</dbReference>
<dbReference type="InterPro" id="IPR033463">
    <property type="entry name" value="sCache_3"/>
</dbReference>
<dbReference type="Pfam" id="PF00563">
    <property type="entry name" value="EAL"/>
    <property type="match status" value="1"/>
</dbReference>
<evidence type="ECO:0000259" key="8">
    <source>
        <dbReference type="PROSITE" id="PS50885"/>
    </source>
</evidence>
<feature type="transmembrane region" description="Helical" evidence="6">
    <location>
        <begin position="12"/>
        <end position="33"/>
    </location>
</feature>
<evidence type="ECO:0000259" key="7">
    <source>
        <dbReference type="PROSITE" id="PS50883"/>
    </source>
</evidence>
<dbReference type="PROSITE" id="PS50887">
    <property type="entry name" value="GGDEF"/>
    <property type="match status" value="1"/>
</dbReference>
<dbReference type="InterPro" id="IPR029787">
    <property type="entry name" value="Nucleotide_cyclase"/>
</dbReference>
<organism evidence="10 11">
    <name type="scientific">Xanthomonas oryzae pv. leersiae</name>
    <dbReference type="NCBI Taxonomy" id="3112258"/>
    <lineage>
        <taxon>Bacteria</taxon>
        <taxon>Pseudomonadati</taxon>
        <taxon>Pseudomonadota</taxon>
        <taxon>Gammaproteobacteria</taxon>
        <taxon>Lysobacterales</taxon>
        <taxon>Lysobacteraceae</taxon>
        <taxon>Xanthomonas</taxon>
    </lineage>
</organism>
<evidence type="ECO:0000259" key="9">
    <source>
        <dbReference type="PROSITE" id="PS50887"/>
    </source>
</evidence>
<dbReference type="CDD" id="cd06225">
    <property type="entry name" value="HAMP"/>
    <property type="match status" value="1"/>
</dbReference>
<evidence type="ECO:0000256" key="2">
    <source>
        <dbReference type="ARBA" id="ARBA00022475"/>
    </source>
</evidence>
<dbReference type="PANTHER" id="PTHR44757">
    <property type="entry name" value="DIGUANYLATE CYCLASE DGCP"/>
    <property type="match status" value="1"/>
</dbReference>
<dbReference type="Gene3D" id="3.30.70.270">
    <property type="match status" value="1"/>
</dbReference>
<dbReference type="PANTHER" id="PTHR44757:SF2">
    <property type="entry name" value="BIOFILM ARCHITECTURE MAINTENANCE PROTEIN MBAA"/>
    <property type="match status" value="1"/>
</dbReference>
<evidence type="ECO:0000256" key="6">
    <source>
        <dbReference type="SAM" id="Phobius"/>
    </source>
</evidence>
<dbReference type="InterPro" id="IPR052155">
    <property type="entry name" value="Biofilm_reg_signaling"/>
</dbReference>
<dbReference type="InterPro" id="IPR035919">
    <property type="entry name" value="EAL_sf"/>
</dbReference>
<dbReference type="GO" id="GO:0005886">
    <property type="term" value="C:plasma membrane"/>
    <property type="evidence" value="ECO:0007669"/>
    <property type="project" value="UniProtKB-SubCell"/>
</dbReference>
<feature type="domain" description="GGDEF" evidence="9">
    <location>
        <begin position="309"/>
        <end position="446"/>
    </location>
</feature>
<feature type="domain" description="HAMP" evidence="8">
    <location>
        <begin position="220"/>
        <end position="273"/>
    </location>
</feature>
<reference evidence="10 11" key="1">
    <citation type="submission" date="2023-05" db="EMBL/GenBank/DDBJ databases">
        <title>Complete Genome Resource of Xanthomonas oryzae pv. leersiae Strain YNJC Isolated From Plateau Japonica Rice in Southwest China.</title>
        <authorList>
            <person name="Aa X."/>
            <person name="Mei L."/>
            <person name="Liu P."/>
            <person name="Yang Y."/>
            <person name="Tang C."/>
            <person name="Zhang F."/>
            <person name="Dong C."/>
            <person name="Wang B."/>
            <person name="Chen X."/>
            <person name="Dai L."/>
        </authorList>
    </citation>
    <scope>NUCLEOTIDE SEQUENCE [LARGE SCALE GENOMIC DNA]</scope>
    <source>
        <strain evidence="10 11">YNJC</strain>
    </source>
</reference>
<dbReference type="InterPro" id="IPR043128">
    <property type="entry name" value="Rev_trsase/Diguanyl_cyclase"/>
</dbReference>
<dbReference type="SMART" id="SM00052">
    <property type="entry name" value="EAL"/>
    <property type="match status" value="1"/>
</dbReference>
<keyword evidence="5 6" id="KW-0472">Membrane</keyword>
<protein>
    <submittedName>
        <fullName evidence="10">EAL domain-containing protein</fullName>
    </submittedName>
</protein>
<proteinExistence type="predicted"/>
<keyword evidence="3 6" id="KW-0812">Transmembrane</keyword>
<evidence type="ECO:0000313" key="11">
    <source>
        <dbReference type="Proteomes" id="UP001228059"/>
    </source>
</evidence>
<dbReference type="SMART" id="SM00304">
    <property type="entry name" value="HAMP"/>
    <property type="match status" value="1"/>
</dbReference>
<dbReference type="AlphaFoldDB" id="A0AAJ6H1G3"/>
<dbReference type="PROSITE" id="PS50883">
    <property type="entry name" value="EAL"/>
    <property type="match status" value="1"/>
</dbReference>
<dbReference type="GO" id="GO:0007165">
    <property type="term" value="P:signal transduction"/>
    <property type="evidence" value="ECO:0007669"/>
    <property type="project" value="InterPro"/>
</dbReference>
<feature type="transmembrane region" description="Helical" evidence="6">
    <location>
        <begin position="197"/>
        <end position="218"/>
    </location>
</feature>
<dbReference type="CDD" id="cd01949">
    <property type="entry name" value="GGDEF"/>
    <property type="match status" value="1"/>
</dbReference>